<reference evidence="3" key="1">
    <citation type="submission" date="2016-11" db="EMBL/GenBank/DDBJ databases">
        <authorList>
            <person name="Shukria A."/>
            <person name="Stevens D.C."/>
        </authorList>
    </citation>
    <scope>NUCLEOTIDE SEQUENCE [LARGE SCALE GENOMIC DNA]</scope>
    <source>
        <strain evidence="3">Cbfe23</strain>
    </source>
</reference>
<dbReference type="PROSITE" id="PS00018">
    <property type="entry name" value="EF_HAND_1"/>
    <property type="match status" value="1"/>
</dbReference>
<organism evidence="2 3">
    <name type="scientific">Cystobacter ferrugineus</name>
    <dbReference type="NCBI Taxonomy" id="83449"/>
    <lineage>
        <taxon>Bacteria</taxon>
        <taxon>Pseudomonadati</taxon>
        <taxon>Myxococcota</taxon>
        <taxon>Myxococcia</taxon>
        <taxon>Myxococcales</taxon>
        <taxon>Cystobacterineae</taxon>
        <taxon>Archangiaceae</taxon>
        <taxon>Cystobacter</taxon>
    </lineage>
</organism>
<dbReference type="Gene3D" id="3.40.50.1460">
    <property type="match status" value="1"/>
</dbReference>
<protein>
    <recommendedName>
        <fullName evidence="1">Peptidase C14 caspase domain-containing protein</fullName>
    </recommendedName>
</protein>
<dbReference type="InterPro" id="IPR011600">
    <property type="entry name" value="Pept_C14_caspase"/>
</dbReference>
<dbReference type="InterPro" id="IPR018247">
    <property type="entry name" value="EF_Hand_1_Ca_BS"/>
</dbReference>
<dbReference type="AlphaFoldDB" id="A0A1L9AYV7"/>
<dbReference type="Pfam" id="PF00656">
    <property type="entry name" value="Peptidase_C14"/>
    <property type="match status" value="1"/>
</dbReference>
<evidence type="ECO:0000313" key="2">
    <source>
        <dbReference type="EMBL" id="OJH35201.1"/>
    </source>
</evidence>
<dbReference type="RefSeq" id="WP_071903780.1">
    <property type="nucleotide sequence ID" value="NZ_MPIN01000015.1"/>
</dbReference>
<dbReference type="GO" id="GO:0006508">
    <property type="term" value="P:proteolysis"/>
    <property type="evidence" value="ECO:0007669"/>
    <property type="project" value="InterPro"/>
</dbReference>
<comment type="caution">
    <text evidence="2">The sequence shown here is derived from an EMBL/GenBank/DDBJ whole genome shotgun (WGS) entry which is preliminary data.</text>
</comment>
<dbReference type="EMBL" id="MPIN01000015">
    <property type="protein sequence ID" value="OJH35201.1"/>
    <property type="molecule type" value="Genomic_DNA"/>
</dbReference>
<feature type="domain" description="Peptidase C14 caspase" evidence="1">
    <location>
        <begin position="32"/>
        <end position="184"/>
    </location>
</feature>
<accession>A0A1L9AYV7</accession>
<sequence length="572" mass="61150">MRLRVHGAVLAIPLLLATLLLGTPSPAAPRVRRALVIAHNASDDPSLPPLHYADDDGVLWTETLRRLGVETTLLVDADEETRQTDAAVLKGVRAPTPEEVSRAVAALRQALQADRAAGRQTDVLLVYVGHGNTDTLGRAYFTLPGGRLDRAGFYTRLVDPLGADFVHVVVDACRASGVVGRRGRPDAEVLAELRGVLEREQLATRPHVGAIFAESDSGETHEWSRLRAGVFSHVVRSGLMGGADVNGDGAVEYSEMAAFVTASLQEVKAVPVRLSVHAYAPSREPRRPLVDSAPRGPSLLLPAGLEHARISVEDSSGRRLADVRRAESQPVALRLPERESYWIRTPTAEARLTLAQLGDGLPRLNPRELRERGPAEDALRRGLFAVPFDRGFYEHYVATSSFVPVDFPPGGGDALARRPPEPRPLVLEVGVVAQSAPLGLAAFATGPSVALRTSRAPYTLGLRATYAFTPLLRDGVSLQRLSVQGLLGLRDTGPIAPFLEAAGGWSLVAVKYPLGTTQGDPTVLSAHLSGGVILQQTPVPIRVAALFGVDLVTTDGGERGDRTWGVEVTLGF</sequence>
<proteinExistence type="predicted"/>
<evidence type="ECO:0000313" key="3">
    <source>
        <dbReference type="Proteomes" id="UP000182229"/>
    </source>
</evidence>
<keyword evidence="3" id="KW-1185">Reference proteome</keyword>
<gene>
    <name evidence="2" type="ORF">BON30_39790</name>
</gene>
<dbReference type="Proteomes" id="UP000182229">
    <property type="component" value="Unassembled WGS sequence"/>
</dbReference>
<dbReference type="GO" id="GO:0004197">
    <property type="term" value="F:cysteine-type endopeptidase activity"/>
    <property type="evidence" value="ECO:0007669"/>
    <property type="project" value="InterPro"/>
</dbReference>
<reference evidence="2 3" key="2">
    <citation type="submission" date="2016-12" db="EMBL/GenBank/DDBJ databases">
        <title>Draft Genome Sequence of Cystobacter ferrugineus Strain Cbfe23.</title>
        <authorList>
            <person name="Akbar S."/>
            <person name="Dowd S.E."/>
            <person name="Stevens D.C."/>
        </authorList>
    </citation>
    <scope>NUCLEOTIDE SEQUENCE [LARGE SCALE GENOMIC DNA]</scope>
    <source>
        <strain evidence="2 3">Cbfe23</strain>
    </source>
</reference>
<evidence type="ECO:0000259" key="1">
    <source>
        <dbReference type="Pfam" id="PF00656"/>
    </source>
</evidence>
<name>A0A1L9AYV7_9BACT</name>
<dbReference type="STRING" id="83449.BON30_39790"/>